<comment type="caution">
    <text evidence="2">The sequence shown here is derived from an EMBL/GenBank/DDBJ whole genome shotgun (WGS) entry which is preliminary data.</text>
</comment>
<evidence type="ECO:0000313" key="2">
    <source>
        <dbReference type="EMBL" id="MBM6754803.1"/>
    </source>
</evidence>
<dbReference type="Gene3D" id="1.10.472.50">
    <property type="entry name" value="HD-domain/PDEase-like"/>
    <property type="match status" value="1"/>
</dbReference>
<sequence length="192" mass="21820">MDHLRRVAQLATHLAKEEGIDPFLPVTISYLHDIIDDKLIDDVEKAKADVKTFLQDQAYQPAEQAEIMATITQMSFASTLGGQRPQLSLAGQIAQDADWLDALGATGIIRAVYYGGKHHQIIYDPKIAPRIQINKAEYRNLDHETIINHFYEKLFKLATMLNTPSAKKIAQQREAFMHQFIDRFLAEWEGEA</sequence>
<dbReference type="EMBL" id="JACJJQ010000053">
    <property type="protein sequence ID" value="MBM6754803.1"/>
    <property type="molecule type" value="Genomic_DNA"/>
</dbReference>
<dbReference type="SUPFAM" id="SSF109604">
    <property type="entry name" value="HD-domain/PDEase-like"/>
    <property type="match status" value="1"/>
</dbReference>
<dbReference type="PROSITE" id="PS51831">
    <property type="entry name" value="HD"/>
    <property type="match status" value="1"/>
</dbReference>
<reference evidence="2 3" key="1">
    <citation type="journal article" date="2021" name="Sci. Rep.">
        <title>The distribution of antibiotic resistance genes in chicken gut microbiota commensals.</title>
        <authorList>
            <person name="Juricova H."/>
            <person name="Matiasovicova J."/>
            <person name="Kubasova T."/>
            <person name="Cejkova D."/>
            <person name="Rychlik I."/>
        </authorList>
    </citation>
    <scope>NUCLEOTIDE SEQUENCE [LARGE SCALE GENOMIC DNA]</scope>
    <source>
        <strain evidence="2 3">An810</strain>
    </source>
</reference>
<keyword evidence="3" id="KW-1185">Reference proteome</keyword>
<dbReference type="PANTHER" id="PTHR33594">
    <property type="entry name" value="SUPERFAMILY HYDROLASE, PUTATIVE (AFU_ORTHOLOGUE AFUA_1G03035)-RELATED"/>
    <property type="match status" value="1"/>
</dbReference>
<protein>
    <submittedName>
        <fullName evidence="2">HD domain-containing protein</fullName>
    </submittedName>
</protein>
<dbReference type="InterPro" id="IPR006674">
    <property type="entry name" value="HD_domain"/>
</dbReference>
<accession>A0ABS2EQV3</accession>
<evidence type="ECO:0000313" key="3">
    <source>
        <dbReference type="Proteomes" id="UP000776629"/>
    </source>
</evidence>
<dbReference type="Pfam" id="PF01966">
    <property type="entry name" value="HD"/>
    <property type="match status" value="1"/>
</dbReference>
<name>A0ABS2EQV3_9LACO</name>
<dbReference type="PANTHER" id="PTHR33594:SF1">
    <property type="entry name" value="HD_PDEASE DOMAIN-CONTAINING PROTEIN"/>
    <property type="match status" value="1"/>
</dbReference>
<dbReference type="Gene3D" id="1.20.58.1910">
    <property type="match status" value="1"/>
</dbReference>
<evidence type="ECO:0000259" key="1">
    <source>
        <dbReference type="PROSITE" id="PS51831"/>
    </source>
</evidence>
<organism evidence="2 3">
    <name type="scientific">Limosilactobacillus alvi</name>
    <dbReference type="NCBI Taxonomy" id="990412"/>
    <lineage>
        <taxon>Bacteria</taxon>
        <taxon>Bacillati</taxon>
        <taxon>Bacillota</taxon>
        <taxon>Bacilli</taxon>
        <taxon>Lactobacillales</taxon>
        <taxon>Lactobacillaceae</taxon>
        <taxon>Limosilactobacillus</taxon>
    </lineage>
</organism>
<feature type="domain" description="HD" evidence="1">
    <location>
        <begin position="1"/>
        <end position="103"/>
    </location>
</feature>
<gene>
    <name evidence="2" type="ORF">H5993_08545</name>
</gene>
<dbReference type="Proteomes" id="UP000776629">
    <property type="component" value="Unassembled WGS sequence"/>
</dbReference>
<proteinExistence type="predicted"/>